<organism evidence="7 8">
    <name type="scientific">Ensete ventricosum</name>
    <name type="common">Abyssinian banana</name>
    <name type="synonym">Musa ensete</name>
    <dbReference type="NCBI Taxonomy" id="4639"/>
    <lineage>
        <taxon>Eukaryota</taxon>
        <taxon>Viridiplantae</taxon>
        <taxon>Streptophyta</taxon>
        <taxon>Embryophyta</taxon>
        <taxon>Tracheophyta</taxon>
        <taxon>Spermatophyta</taxon>
        <taxon>Magnoliopsida</taxon>
        <taxon>Liliopsida</taxon>
        <taxon>Zingiberales</taxon>
        <taxon>Musaceae</taxon>
        <taxon>Ensete</taxon>
    </lineage>
</organism>
<comment type="caution">
    <text evidence="7">The sequence shown here is derived from an EMBL/GenBank/DDBJ whole genome shotgun (WGS) entry which is preliminary data.</text>
</comment>
<dbReference type="PRINTS" id="PR00463">
    <property type="entry name" value="EP450I"/>
</dbReference>
<dbReference type="PANTHER" id="PTHR47955:SF14">
    <property type="entry name" value="OS01G0543600 PROTEIN"/>
    <property type="match status" value="1"/>
</dbReference>
<dbReference type="PRINTS" id="PR00385">
    <property type="entry name" value="P450"/>
</dbReference>
<keyword evidence="3 4" id="KW-0408">Iron</keyword>
<keyword evidence="2 4" id="KW-0479">Metal-binding</keyword>
<dbReference type="GO" id="GO:0005506">
    <property type="term" value="F:iron ion binding"/>
    <property type="evidence" value="ECO:0007669"/>
    <property type="project" value="InterPro"/>
</dbReference>
<dbReference type="PROSITE" id="PS00086">
    <property type="entry name" value="CYTOCHROME_P450"/>
    <property type="match status" value="1"/>
</dbReference>
<dbReference type="SUPFAM" id="SSF48264">
    <property type="entry name" value="Cytochrome P450"/>
    <property type="match status" value="1"/>
</dbReference>
<dbReference type="FunFam" id="1.10.630.10:FF:000011">
    <property type="entry name" value="Cytochrome P450 83B1"/>
    <property type="match status" value="1"/>
</dbReference>
<proteinExistence type="inferred from homology"/>
<name>A0A426XBH7_ENSVE</name>
<dbReference type="Proteomes" id="UP000287651">
    <property type="component" value="Unassembled WGS sequence"/>
</dbReference>
<keyword evidence="4 5" id="KW-0349">Heme</keyword>
<evidence type="ECO:0000256" key="3">
    <source>
        <dbReference type="ARBA" id="ARBA00023004"/>
    </source>
</evidence>
<evidence type="ECO:0000256" key="1">
    <source>
        <dbReference type="ARBA" id="ARBA00010617"/>
    </source>
</evidence>
<dbReference type="InterPro" id="IPR036396">
    <property type="entry name" value="Cyt_P450_sf"/>
</dbReference>
<evidence type="ECO:0000256" key="4">
    <source>
        <dbReference type="PIRSR" id="PIRSR602401-1"/>
    </source>
</evidence>
<dbReference type="Pfam" id="PF00067">
    <property type="entry name" value="p450"/>
    <property type="match status" value="1"/>
</dbReference>
<dbReference type="PANTHER" id="PTHR47955">
    <property type="entry name" value="CYTOCHROME P450 FAMILY 71 PROTEIN"/>
    <property type="match status" value="1"/>
</dbReference>
<evidence type="ECO:0000256" key="5">
    <source>
        <dbReference type="RuleBase" id="RU000461"/>
    </source>
</evidence>
<gene>
    <name evidence="7" type="ORF">B296_00058630</name>
</gene>
<dbReference type="GO" id="GO:0016705">
    <property type="term" value="F:oxidoreductase activity, acting on paired donors, with incorporation or reduction of molecular oxygen"/>
    <property type="evidence" value="ECO:0007669"/>
    <property type="project" value="InterPro"/>
</dbReference>
<dbReference type="InterPro" id="IPR017972">
    <property type="entry name" value="Cyt_P450_CS"/>
</dbReference>
<protein>
    <recommendedName>
        <fullName evidence="9">Cytochrome P450 71A1</fullName>
    </recommendedName>
</protein>
<keyword evidence="6" id="KW-1133">Transmembrane helix</keyword>
<dbReference type="CDD" id="cd11072">
    <property type="entry name" value="CYP71-like"/>
    <property type="match status" value="1"/>
</dbReference>
<comment type="cofactor">
    <cofactor evidence="4">
        <name>heme</name>
        <dbReference type="ChEBI" id="CHEBI:30413"/>
    </cofactor>
</comment>
<keyword evidence="6" id="KW-0472">Membrane</keyword>
<dbReference type="InterPro" id="IPR001128">
    <property type="entry name" value="Cyt_P450"/>
</dbReference>
<reference evidence="7 8" key="1">
    <citation type="journal article" date="2014" name="Agronomy (Basel)">
        <title>A Draft Genome Sequence for Ensete ventricosum, the Drought-Tolerant Tree Against Hunger.</title>
        <authorList>
            <person name="Harrison J."/>
            <person name="Moore K.A."/>
            <person name="Paszkiewicz K."/>
            <person name="Jones T."/>
            <person name="Grant M."/>
            <person name="Ambacheew D."/>
            <person name="Muzemil S."/>
            <person name="Studholme D.J."/>
        </authorList>
    </citation>
    <scope>NUCLEOTIDE SEQUENCE [LARGE SCALE GENOMIC DNA]</scope>
</reference>
<keyword evidence="5" id="KW-0560">Oxidoreductase</keyword>
<dbReference type="Gene3D" id="1.10.630.10">
    <property type="entry name" value="Cytochrome P450"/>
    <property type="match status" value="1"/>
</dbReference>
<keyword evidence="6" id="KW-0812">Transmembrane</keyword>
<accession>A0A426XBH7</accession>
<feature type="transmembrane region" description="Helical" evidence="6">
    <location>
        <begin position="61"/>
        <end position="79"/>
    </location>
</feature>
<evidence type="ECO:0000256" key="2">
    <source>
        <dbReference type="ARBA" id="ARBA00022723"/>
    </source>
</evidence>
<keyword evidence="5" id="KW-0503">Monooxygenase</keyword>
<dbReference type="AlphaFoldDB" id="A0A426XBH7"/>
<evidence type="ECO:0000313" key="7">
    <source>
        <dbReference type="EMBL" id="RRT36841.1"/>
    </source>
</evidence>
<dbReference type="EMBL" id="AMZH03023058">
    <property type="protein sequence ID" value="RRT36841.1"/>
    <property type="molecule type" value="Genomic_DNA"/>
</dbReference>
<feature type="binding site" description="axial binding residue" evidence="4">
    <location>
        <position position="499"/>
    </location>
    <ligand>
        <name>heme</name>
        <dbReference type="ChEBI" id="CHEBI:30413"/>
    </ligand>
    <ligandPart>
        <name>Fe</name>
        <dbReference type="ChEBI" id="CHEBI:18248"/>
    </ligandPart>
</feature>
<dbReference type="GO" id="GO:0004497">
    <property type="term" value="F:monooxygenase activity"/>
    <property type="evidence" value="ECO:0007669"/>
    <property type="project" value="UniProtKB-KW"/>
</dbReference>
<evidence type="ECO:0000313" key="8">
    <source>
        <dbReference type="Proteomes" id="UP000287651"/>
    </source>
</evidence>
<evidence type="ECO:0000256" key="6">
    <source>
        <dbReference type="SAM" id="Phobius"/>
    </source>
</evidence>
<evidence type="ECO:0008006" key="9">
    <source>
        <dbReference type="Google" id="ProtNLM"/>
    </source>
</evidence>
<dbReference type="InterPro" id="IPR002401">
    <property type="entry name" value="Cyt_P450_E_grp-I"/>
</dbReference>
<comment type="similarity">
    <text evidence="1 5">Belongs to the cytochrome P450 family.</text>
</comment>
<sequence length="557" mass="62796">MQQPVSGRQVSVLGHSFQPSTLQKRSGMGTTKNRLNPVAHIGYICEMLLRGGRCGSGRSTMLSSLLLFALLLLLVLLGTKRAFSKKLRLPPSPPKLPLLGHLLQLGSLPHRSLSALSKKHGPLMLLHFGRIPTLVVSSADMAQEVMRTHDTSFASRPDLKPVRTILYDNHDVGFAPYGDYWRYTRKLCTIHLLSGKRVKSYRDVRQEEVGFMMQKISRASLSSTSGFIDMSKVINSFVTDIVGRVVSGTSFRAADRCQLFSRLIDDNGVAFRELCVEELFPSFGFLDGILGLNPTARKVAVEWDAALDEMIQDHVERPDRDEVRERDFVDELLAVVDKPEKEFCLTMQQMKAILWDMFSAGVEATFTALEWGMAELVRHPAALKKLQEEVRGLAAGKDMVKEDETQDMVYMKAVLKEVLRMHPPTPLLLPRESIEDCQIQGYHIPKKTRVLINAWAISRDPRHWEAPEEFRPERFISSDLDFKGKDFDFTPFGSGRRICPGMQLAVATLELALANLVHQFDWELPLGMTIDEFDMTESPGLTARKKEPLHLVAKPLE</sequence>
<dbReference type="GO" id="GO:0020037">
    <property type="term" value="F:heme binding"/>
    <property type="evidence" value="ECO:0007669"/>
    <property type="project" value="InterPro"/>
</dbReference>